<dbReference type="PANTHER" id="PTHR45138">
    <property type="entry name" value="REGULATORY COMPONENTS OF SENSORY TRANSDUCTION SYSTEM"/>
    <property type="match status" value="1"/>
</dbReference>
<keyword evidence="6" id="KW-0808">Transferase</keyword>
<dbReference type="PROSITE" id="PS50887">
    <property type="entry name" value="GGDEF"/>
    <property type="match status" value="1"/>
</dbReference>
<feature type="transmembrane region" description="Helical" evidence="4">
    <location>
        <begin position="163"/>
        <end position="185"/>
    </location>
</feature>
<protein>
    <recommendedName>
        <fullName evidence="2">diguanylate cyclase</fullName>
        <ecNumber evidence="2">2.7.7.65</ecNumber>
    </recommendedName>
</protein>
<dbReference type="GO" id="GO:0005886">
    <property type="term" value="C:plasma membrane"/>
    <property type="evidence" value="ECO:0007669"/>
    <property type="project" value="TreeGrafter"/>
</dbReference>
<name>A0A379ZIT7_SERMA</name>
<evidence type="ECO:0000256" key="2">
    <source>
        <dbReference type="ARBA" id="ARBA00012528"/>
    </source>
</evidence>
<keyword evidence="4" id="KW-1133">Transmembrane helix</keyword>
<feature type="domain" description="GGDEF" evidence="5">
    <location>
        <begin position="381"/>
        <end position="508"/>
    </location>
</feature>
<keyword evidence="4" id="KW-0812">Transmembrane</keyword>
<dbReference type="AlphaFoldDB" id="A0A379ZIT7"/>
<reference evidence="6 7" key="1">
    <citation type="submission" date="2018-06" db="EMBL/GenBank/DDBJ databases">
        <authorList>
            <consortium name="Pathogen Informatics"/>
            <person name="Doyle S."/>
        </authorList>
    </citation>
    <scope>NUCLEOTIDE SEQUENCE [LARGE SCALE GENOMIC DNA]</scope>
    <source>
        <strain evidence="6 7">NCTC10211</strain>
    </source>
</reference>
<evidence type="ECO:0000259" key="5">
    <source>
        <dbReference type="PROSITE" id="PS50887"/>
    </source>
</evidence>
<feature type="transmembrane region" description="Helical" evidence="4">
    <location>
        <begin position="276"/>
        <end position="302"/>
    </location>
</feature>
<keyword evidence="4" id="KW-0472">Membrane</keyword>
<organism evidence="6 7">
    <name type="scientific">Serratia marcescens</name>
    <dbReference type="NCBI Taxonomy" id="615"/>
    <lineage>
        <taxon>Bacteria</taxon>
        <taxon>Pseudomonadati</taxon>
        <taxon>Pseudomonadota</taxon>
        <taxon>Gammaproteobacteria</taxon>
        <taxon>Enterobacterales</taxon>
        <taxon>Yersiniaceae</taxon>
        <taxon>Serratia</taxon>
    </lineage>
</organism>
<dbReference type="GO" id="GO:1902201">
    <property type="term" value="P:negative regulation of bacterial-type flagellum-dependent cell motility"/>
    <property type="evidence" value="ECO:0007669"/>
    <property type="project" value="TreeGrafter"/>
</dbReference>
<dbReference type="Proteomes" id="UP000254765">
    <property type="component" value="Unassembled WGS sequence"/>
</dbReference>
<dbReference type="SUPFAM" id="SSF55073">
    <property type="entry name" value="Nucleotide cyclase"/>
    <property type="match status" value="1"/>
</dbReference>
<dbReference type="InterPro" id="IPR029787">
    <property type="entry name" value="Nucleotide_cyclase"/>
</dbReference>
<dbReference type="EC" id="2.7.7.65" evidence="2"/>
<dbReference type="GO" id="GO:0052621">
    <property type="term" value="F:diguanylate cyclase activity"/>
    <property type="evidence" value="ECO:0007669"/>
    <property type="project" value="UniProtKB-EC"/>
</dbReference>
<evidence type="ECO:0000313" key="7">
    <source>
        <dbReference type="Proteomes" id="UP000254765"/>
    </source>
</evidence>
<feature type="transmembrane region" description="Helical" evidence="4">
    <location>
        <begin position="246"/>
        <end position="270"/>
    </location>
</feature>
<dbReference type="InterPro" id="IPR050469">
    <property type="entry name" value="Diguanylate_Cyclase"/>
</dbReference>
<dbReference type="Pfam" id="PF00990">
    <property type="entry name" value="GGDEF"/>
    <property type="match status" value="1"/>
</dbReference>
<dbReference type="NCBIfam" id="TIGR00254">
    <property type="entry name" value="GGDEF"/>
    <property type="match status" value="1"/>
</dbReference>
<dbReference type="InterPro" id="IPR000160">
    <property type="entry name" value="GGDEF_dom"/>
</dbReference>
<dbReference type="Gene3D" id="3.30.70.270">
    <property type="match status" value="1"/>
</dbReference>
<sequence length="508" mass="54997">MNKQMSGPAKLAIIGESAAYLLLIVDGCDTNRLSPYASGSLWIQDANHLVVRYPENLARAHHFLLVFTLCLLGIVSRPGSFLAIFWPVNAVLLAVLVRRPQWATRAGWGMAVLGYLAADLLTGSSLQKALLLNAANLTGVVVGYLLFMRLSPPARTLQRGASSMYLFGICLAAAAATGAVGAATSQWLFGRPYLTSLALWFSSEFTNYVTLMPFILAFPADWRRRLAAAGALFTQRSQWPRAGRKLTVLALLLLAAVCSVLIGGPGAVIFPMPVLLWLAMSFSLFCTMIAVLIYVLWCHLAIDFGLLSATLDMKVLQNAVSMRLGIALLALGPIAVASMNYARNALLRTLEHVANHDALTHVLTRNAFMQRGERLIDQKGELVCVMMLDIDYFKSINDRFGHAGGDQALMAFTRAIAADLSVGDLFGRMGGEEFAIVSTLGQPQQGLQLAERLRQRIEAESITMPAGHPLQITVSIGMVTCPGGSGHSLADLLKLADLAVYKAKKRRP</sequence>
<dbReference type="InterPro" id="IPR043128">
    <property type="entry name" value="Rev_trsase/Diguanyl_cyclase"/>
</dbReference>
<gene>
    <name evidence="6" type="primary">ycdT_2</name>
    <name evidence="6" type="ORF">NCTC10211_03846</name>
</gene>
<accession>A0A379ZIT7</accession>
<feature type="transmembrane region" description="Helical" evidence="4">
    <location>
        <begin position="197"/>
        <end position="218"/>
    </location>
</feature>
<evidence type="ECO:0000256" key="4">
    <source>
        <dbReference type="SAM" id="Phobius"/>
    </source>
</evidence>
<comment type="pathway">
    <text evidence="1">Purine metabolism; 3',5'-cyclic di-GMP biosynthesis.</text>
</comment>
<feature type="transmembrane region" description="Helical" evidence="4">
    <location>
        <begin position="130"/>
        <end position="151"/>
    </location>
</feature>
<evidence type="ECO:0000256" key="1">
    <source>
        <dbReference type="ARBA" id="ARBA00004665"/>
    </source>
</evidence>
<comment type="catalytic activity">
    <reaction evidence="3">
        <text>2 GTP = 3',3'-c-di-GMP + 2 diphosphate</text>
        <dbReference type="Rhea" id="RHEA:24898"/>
        <dbReference type="ChEBI" id="CHEBI:33019"/>
        <dbReference type="ChEBI" id="CHEBI:37565"/>
        <dbReference type="ChEBI" id="CHEBI:58805"/>
        <dbReference type="EC" id="2.7.7.65"/>
    </reaction>
</comment>
<feature type="transmembrane region" description="Helical" evidence="4">
    <location>
        <begin position="323"/>
        <end position="342"/>
    </location>
</feature>
<evidence type="ECO:0000256" key="3">
    <source>
        <dbReference type="ARBA" id="ARBA00034247"/>
    </source>
</evidence>
<dbReference type="SMART" id="SM00267">
    <property type="entry name" value="GGDEF"/>
    <property type="match status" value="1"/>
</dbReference>
<keyword evidence="6" id="KW-0548">Nucleotidyltransferase</keyword>
<dbReference type="CDD" id="cd01949">
    <property type="entry name" value="GGDEF"/>
    <property type="match status" value="1"/>
</dbReference>
<dbReference type="PANTHER" id="PTHR45138:SF9">
    <property type="entry name" value="DIGUANYLATE CYCLASE DGCM-RELATED"/>
    <property type="match status" value="1"/>
</dbReference>
<evidence type="ECO:0000313" key="6">
    <source>
        <dbReference type="EMBL" id="SUI62905.1"/>
    </source>
</evidence>
<feature type="transmembrane region" description="Helical" evidence="4">
    <location>
        <begin position="57"/>
        <end position="75"/>
    </location>
</feature>
<dbReference type="EMBL" id="UGYK01000002">
    <property type="protein sequence ID" value="SUI62905.1"/>
    <property type="molecule type" value="Genomic_DNA"/>
</dbReference>
<proteinExistence type="predicted"/>
<dbReference type="GO" id="GO:0043709">
    <property type="term" value="P:cell adhesion involved in single-species biofilm formation"/>
    <property type="evidence" value="ECO:0007669"/>
    <property type="project" value="TreeGrafter"/>
</dbReference>